<accession>A0A7S0M075</accession>
<name>A0A7S0M075_9CRYP</name>
<evidence type="ECO:0000313" key="8">
    <source>
        <dbReference type="EMBL" id="CAD8627654.1"/>
    </source>
</evidence>
<evidence type="ECO:0000256" key="6">
    <source>
        <dbReference type="RuleBase" id="RU000551"/>
    </source>
</evidence>
<dbReference type="EMBL" id="HBEZ01009697">
    <property type="protein sequence ID" value="CAD8627654.1"/>
    <property type="molecule type" value="Transcribed_RNA"/>
</dbReference>
<evidence type="ECO:0000256" key="3">
    <source>
        <dbReference type="ARBA" id="ARBA00022942"/>
    </source>
</evidence>
<dbReference type="SMART" id="SM00948">
    <property type="entry name" value="Proteasome_A_N"/>
    <property type="match status" value="1"/>
</dbReference>
<evidence type="ECO:0000256" key="5">
    <source>
        <dbReference type="PROSITE-ProRule" id="PRU00808"/>
    </source>
</evidence>
<dbReference type="FunFam" id="3.60.20.10:FF:000007">
    <property type="entry name" value="Proteasome subunit alpha type"/>
    <property type="match status" value="1"/>
</dbReference>
<gene>
    <name evidence="8" type="ORF">CCUR1050_LOCUS5332</name>
</gene>
<evidence type="ECO:0000256" key="1">
    <source>
        <dbReference type="ARBA" id="ARBA00002000"/>
    </source>
</evidence>
<dbReference type="PROSITE" id="PS00388">
    <property type="entry name" value="PROTEASOME_ALPHA_1"/>
    <property type="match status" value="1"/>
</dbReference>
<evidence type="ECO:0000256" key="2">
    <source>
        <dbReference type="ARBA" id="ARBA00022490"/>
    </source>
</evidence>
<comment type="subunit">
    <text evidence="6">The 26S proteasome consists of a 20S proteasome core and two 19S regulatory subunits.</text>
</comment>
<evidence type="ECO:0000259" key="7">
    <source>
        <dbReference type="PROSITE" id="PS00388"/>
    </source>
</evidence>
<dbReference type="InterPro" id="IPR050115">
    <property type="entry name" value="Proteasome_alpha"/>
</dbReference>
<dbReference type="PANTHER" id="PTHR11599">
    <property type="entry name" value="PROTEASOME SUBUNIT ALPHA/BETA"/>
    <property type="match status" value="1"/>
</dbReference>
<dbReference type="GO" id="GO:0005634">
    <property type="term" value="C:nucleus"/>
    <property type="evidence" value="ECO:0007669"/>
    <property type="project" value="UniProtKB-SubCell"/>
</dbReference>
<dbReference type="AlphaFoldDB" id="A0A7S0M075"/>
<comment type="function">
    <text evidence="1">The proteasome is a multicatalytic proteinase complex which is characterized by its ability to cleave peptides with Arg, Phe, Tyr, Leu, and Glu adjacent to the leaving group at neutral or slightly basic pH. The proteasome has an ATP-dependent proteolytic activity.</text>
</comment>
<keyword evidence="3 5" id="KW-0647">Proteasome</keyword>
<evidence type="ECO:0000256" key="4">
    <source>
        <dbReference type="ARBA" id="ARBA00023242"/>
    </source>
</evidence>
<dbReference type="InterPro" id="IPR000426">
    <property type="entry name" value="Proteasome_asu_N"/>
</dbReference>
<proteinExistence type="inferred from homology"/>
<dbReference type="InterPro" id="IPR001353">
    <property type="entry name" value="Proteasome_sua/b"/>
</dbReference>
<keyword evidence="2 6" id="KW-0963">Cytoplasm</keyword>
<dbReference type="PROSITE" id="PS51475">
    <property type="entry name" value="PROTEASOME_ALPHA_2"/>
    <property type="match status" value="1"/>
</dbReference>
<reference evidence="8" key="1">
    <citation type="submission" date="2021-01" db="EMBL/GenBank/DDBJ databases">
        <authorList>
            <person name="Corre E."/>
            <person name="Pelletier E."/>
            <person name="Niang G."/>
            <person name="Scheremetjew M."/>
            <person name="Finn R."/>
            <person name="Kale V."/>
            <person name="Holt S."/>
            <person name="Cochrane G."/>
            <person name="Meng A."/>
            <person name="Brown T."/>
            <person name="Cohen L."/>
        </authorList>
    </citation>
    <scope>NUCLEOTIDE SEQUENCE</scope>
    <source>
        <strain evidence="8">CCAP979/52</strain>
    </source>
</reference>
<comment type="similarity">
    <text evidence="5 6">Belongs to the peptidase T1A family.</text>
</comment>
<dbReference type="InterPro" id="IPR029055">
    <property type="entry name" value="Ntn_hydrolases_N"/>
</dbReference>
<dbReference type="Gene3D" id="3.60.20.10">
    <property type="entry name" value="Glutamine Phosphoribosylpyrophosphate, subunit 1, domain 1"/>
    <property type="match status" value="1"/>
</dbReference>
<organism evidence="8">
    <name type="scientific">Cryptomonas curvata</name>
    <dbReference type="NCBI Taxonomy" id="233186"/>
    <lineage>
        <taxon>Eukaryota</taxon>
        <taxon>Cryptophyceae</taxon>
        <taxon>Cryptomonadales</taxon>
        <taxon>Cryptomonadaceae</taxon>
        <taxon>Cryptomonas</taxon>
    </lineage>
</organism>
<dbReference type="GO" id="GO:0019773">
    <property type="term" value="C:proteasome core complex, alpha-subunit complex"/>
    <property type="evidence" value="ECO:0007669"/>
    <property type="project" value="UniProtKB-UniRule"/>
</dbReference>
<dbReference type="Pfam" id="PF00227">
    <property type="entry name" value="Proteasome"/>
    <property type="match status" value="1"/>
</dbReference>
<protein>
    <recommendedName>
        <fullName evidence="6">Proteasome subunit alpha type</fullName>
    </recommendedName>
</protein>
<sequence length="249" mass="27006">MSSIGTGYDLYTTSYSPDGRVFQVEYAAKAVESSGTAVGVRVKDGVVLGFEKLIASKMLVEGTCKRLLTVDEHVGIAVSGLLADGRQLVNRARDEAASYREFYGEAIPGKVLAERLAGFVHAYTMYWSVRPFGSSVLVAAKDADGTSLWVIEPSGLTYNYLGAAVGKGKQAAKVELEKLKLSELTCREALSSIAKIIYSVHDDVKDKEFELELSWICEESGWKHQKVPEALRVKAAEDAKAALEEAGDD</sequence>
<feature type="domain" description="Proteasome alpha-type subunits" evidence="7">
    <location>
        <begin position="8"/>
        <end position="30"/>
    </location>
</feature>
<dbReference type="GO" id="GO:0006511">
    <property type="term" value="P:ubiquitin-dependent protein catabolic process"/>
    <property type="evidence" value="ECO:0007669"/>
    <property type="project" value="InterPro"/>
</dbReference>
<dbReference type="Pfam" id="PF10584">
    <property type="entry name" value="Proteasome_A_N"/>
    <property type="match status" value="1"/>
</dbReference>
<keyword evidence="4 6" id="KW-0539">Nucleus</keyword>
<dbReference type="SUPFAM" id="SSF56235">
    <property type="entry name" value="N-terminal nucleophile aminohydrolases (Ntn hydrolases)"/>
    <property type="match status" value="1"/>
</dbReference>
<dbReference type="CDD" id="cd03751">
    <property type="entry name" value="proteasome_alpha_type_3"/>
    <property type="match status" value="1"/>
</dbReference>
<dbReference type="InterPro" id="IPR023332">
    <property type="entry name" value="Proteasome_alpha-type"/>
</dbReference>
<comment type="subcellular location">
    <subcellularLocation>
        <location evidence="6">Cytoplasm</location>
    </subcellularLocation>
    <subcellularLocation>
        <location evidence="6">Nucleus</location>
    </subcellularLocation>
</comment>
<dbReference type="GO" id="GO:0005737">
    <property type="term" value="C:cytoplasm"/>
    <property type="evidence" value="ECO:0007669"/>
    <property type="project" value="UniProtKB-SubCell"/>
</dbReference>